<keyword evidence="2" id="KW-1185">Reference proteome</keyword>
<dbReference type="OrthoDB" id="6352818at2759"/>
<evidence type="ECO:0000313" key="2">
    <source>
        <dbReference type="Proteomes" id="UP000299102"/>
    </source>
</evidence>
<protein>
    <submittedName>
        <fullName evidence="1">General transcription factor II-I repeat domain-containing protein 2A</fullName>
    </submittedName>
</protein>
<accession>A0A4C1Y6V5</accession>
<reference evidence="1 2" key="1">
    <citation type="journal article" date="2019" name="Commun. Biol.">
        <title>The bagworm genome reveals a unique fibroin gene that provides high tensile strength.</title>
        <authorList>
            <person name="Kono N."/>
            <person name="Nakamura H."/>
            <person name="Ohtoshi R."/>
            <person name="Tomita M."/>
            <person name="Numata K."/>
            <person name="Arakawa K."/>
        </authorList>
    </citation>
    <scope>NUCLEOTIDE SEQUENCE [LARGE SCALE GENOMIC DNA]</scope>
</reference>
<dbReference type="PANTHER" id="PTHR45913">
    <property type="entry name" value="EPM2A-INTERACTING PROTEIN 1"/>
    <property type="match status" value="1"/>
</dbReference>
<comment type="caution">
    <text evidence="1">The sequence shown here is derived from an EMBL/GenBank/DDBJ whole genome shotgun (WGS) entry which is preliminary data.</text>
</comment>
<dbReference type="PANTHER" id="PTHR45913:SF5">
    <property type="entry name" value="GENERAL TRANSCRIPTION FACTOR II-I REPEAT DOMAIN-CONTAINING PROTEIN 2A-LIKE PROTEIN"/>
    <property type="match status" value="1"/>
</dbReference>
<evidence type="ECO:0000313" key="1">
    <source>
        <dbReference type="EMBL" id="GBP71636.1"/>
    </source>
</evidence>
<dbReference type="EMBL" id="BGZK01001115">
    <property type="protein sequence ID" value="GBP71636.1"/>
    <property type="molecule type" value="Genomic_DNA"/>
</dbReference>
<proteinExistence type="predicted"/>
<gene>
    <name evidence="1" type="primary">GTF2IRD2</name>
    <name evidence="1" type="ORF">EVAR_53119_1</name>
</gene>
<dbReference type="AlphaFoldDB" id="A0A4C1Y6V5"/>
<dbReference type="STRING" id="151549.A0A4C1Y6V5"/>
<dbReference type="Proteomes" id="UP000299102">
    <property type="component" value="Unassembled WGS sequence"/>
</dbReference>
<organism evidence="1 2">
    <name type="scientific">Eumeta variegata</name>
    <name type="common">Bagworm moth</name>
    <name type="synonym">Eumeta japonica</name>
    <dbReference type="NCBI Taxonomy" id="151549"/>
    <lineage>
        <taxon>Eukaryota</taxon>
        <taxon>Metazoa</taxon>
        <taxon>Ecdysozoa</taxon>
        <taxon>Arthropoda</taxon>
        <taxon>Hexapoda</taxon>
        <taxon>Insecta</taxon>
        <taxon>Pterygota</taxon>
        <taxon>Neoptera</taxon>
        <taxon>Endopterygota</taxon>
        <taxon>Lepidoptera</taxon>
        <taxon>Glossata</taxon>
        <taxon>Ditrysia</taxon>
        <taxon>Tineoidea</taxon>
        <taxon>Psychidae</taxon>
        <taxon>Oiketicinae</taxon>
        <taxon>Eumeta</taxon>
    </lineage>
</organism>
<sequence>MSFVRVQLTNSLSSKRAKRSITSKTTLTDHMAGFKSFSIALDENIDLSDTAQLSIFIRGVDKEFTVTKELIVLQPLKGTTTGEDIVNEVHKVFTSFGLPWSKSVGVYTDGVYLLWLAYIKVSSEI</sequence>
<name>A0A4C1Y6V5_EUMVA</name>